<accession>A0AAJ1U3V9</accession>
<dbReference type="RefSeq" id="WP_307201037.1">
    <property type="nucleotide sequence ID" value="NZ_JAUTAN010000001.1"/>
</dbReference>
<dbReference type="EMBL" id="JAUTAN010000001">
    <property type="protein sequence ID" value="MDQ1105108.1"/>
    <property type="molecule type" value="Genomic_DNA"/>
</dbReference>
<dbReference type="Proteomes" id="UP001239215">
    <property type="component" value="Unassembled WGS sequence"/>
</dbReference>
<evidence type="ECO:0000313" key="3">
    <source>
        <dbReference type="Proteomes" id="UP001239215"/>
    </source>
</evidence>
<evidence type="ECO:0000256" key="1">
    <source>
        <dbReference type="SAM" id="SignalP"/>
    </source>
</evidence>
<protein>
    <recommendedName>
        <fullName evidence="4">Secreted protein</fullName>
    </recommendedName>
</protein>
<gene>
    <name evidence="2" type="ORF">QE405_002392</name>
</gene>
<name>A0AAJ1U3V9_9ACTN</name>
<keyword evidence="1" id="KW-0732">Signal</keyword>
<reference evidence="2" key="1">
    <citation type="submission" date="2023-07" db="EMBL/GenBank/DDBJ databases">
        <title>Functional and genomic diversity of the sorghum phyllosphere microbiome.</title>
        <authorList>
            <person name="Shade A."/>
        </authorList>
    </citation>
    <scope>NUCLEOTIDE SEQUENCE</scope>
    <source>
        <strain evidence="2">SORGH_AS_1067</strain>
    </source>
</reference>
<feature type="signal peptide" evidence="1">
    <location>
        <begin position="1"/>
        <end position="24"/>
    </location>
</feature>
<dbReference type="AlphaFoldDB" id="A0AAJ1U3V9"/>
<feature type="chain" id="PRO_5042462701" description="Secreted protein" evidence="1">
    <location>
        <begin position="25"/>
        <end position="213"/>
    </location>
</feature>
<comment type="caution">
    <text evidence="2">The sequence shown here is derived from an EMBL/GenBank/DDBJ whole genome shotgun (WGS) entry which is preliminary data.</text>
</comment>
<evidence type="ECO:0008006" key="4">
    <source>
        <dbReference type="Google" id="ProtNLM"/>
    </source>
</evidence>
<proteinExistence type="predicted"/>
<evidence type="ECO:0000313" key="2">
    <source>
        <dbReference type="EMBL" id="MDQ1105108.1"/>
    </source>
</evidence>
<sequence>MKLRTLAAGAAATAFVIVSSPAFAAGPPYTVSVGGSSAAASHSVSAASSGTVTFSMRNSSGTIYNMNCSSITGSGTVTSGTGVNPIGSITSTTWTGCTFLGAMTITQNGTWSVSGTGSNATTGSETIAGQVGNVNASLRTSSNPNICRFTVTGQPRISFDEATQQLKISETGYTGNLAVSGVVGCLGALQNGNPMNMVATLNVTSPDGAINLS</sequence>
<organism evidence="2 3">
    <name type="scientific">Nocardioides zeae</name>
    <dbReference type="NCBI Taxonomy" id="1457234"/>
    <lineage>
        <taxon>Bacteria</taxon>
        <taxon>Bacillati</taxon>
        <taxon>Actinomycetota</taxon>
        <taxon>Actinomycetes</taxon>
        <taxon>Propionibacteriales</taxon>
        <taxon>Nocardioidaceae</taxon>
        <taxon>Nocardioides</taxon>
    </lineage>
</organism>